<dbReference type="Gene3D" id="3.90.550.10">
    <property type="entry name" value="Spore Coat Polysaccharide Biosynthesis Protein SpsA, Chain A"/>
    <property type="match status" value="1"/>
</dbReference>
<dbReference type="Pfam" id="PF00535">
    <property type="entry name" value="Glycos_transf_2"/>
    <property type="match status" value="1"/>
</dbReference>
<dbReference type="GO" id="GO:0016740">
    <property type="term" value="F:transferase activity"/>
    <property type="evidence" value="ECO:0007669"/>
    <property type="project" value="UniProtKB-KW"/>
</dbReference>
<evidence type="ECO:0000259" key="4">
    <source>
        <dbReference type="Pfam" id="PF02709"/>
    </source>
</evidence>
<keyword evidence="2" id="KW-1133">Transmembrane helix</keyword>
<dbReference type="OrthoDB" id="9806824at2"/>
<feature type="transmembrane region" description="Helical" evidence="2">
    <location>
        <begin position="269"/>
        <end position="286"/>
    </location>
</feature>
<dbReference type="InterPro" id="IPR027791">
    <property type="entry name" value="Galactosyl_T_C"/>
</dbReference>
<dbReference type="STRING" id="1058.SAMN05421783_10582"/>
<dbReference type="InterPro" id="IPR001173">
    <property type="entry name" value="Glyco_trans_2-like"/>
</dbReference>
<keyword evidence="2" id="KW-0812">Transmembrane</keyword>
<protein>
    <submittedName>
        <fullName evidence="5">Glycosyl transferase family 2</fullName>
    </submittedName>
</protein>
<proteinExistence type="predicted"/>
<dbReference type="Proteomes" id="UP000198816">
    <property type="component" value="Unassembled WGS sequence"/>
</dbReference>
<dbReference type="PANTHER" id="PTHR43685:SF3">
    <property type="entry name" value="SLR2126 PROTEIN"/>
    <property type="match status" value="1"/>
</dbReference>
<sequence>MNPNGSGCALSVVVIGRNEGSRLMRCLRSVQAIRGVRGRIEIIYVDSDSKDGSAERARALGAQVIVVHPQRPSAALGRNAGWRAAQAPVILFLDGDTILDPDFVASALPLLKDPNVAVVWGHRRELHPEASVYNRVLDLDWIYPPGPSEFCGGDALMRRAALERVNGFDERLIAGEEPELCQRLRTLGYRIEHIDQPMTLHDLAMTRWDQYWRRAERAGHAYAEVASRFRDSDYPLWSAEVRRNRIHAAILILAALGGIVLAVVEESLWPLLLPVAFYLGLIVRTARRVEWKDPSLVTRLLYGVHSHLQQIPILIGQLSYYRDRRAGRRRRLIEYK</sequence>
<dbReference type="EMBL" id="FNNZ01000005">
    <property type="protein sequence ID" value="SDW54630.1"/>
    <property type="molecule type" value="Genomic_DNA"/>
</dbReference>
<dbReference type="Pfam" id="PF02709">
    <property type="entry name" value="Glyco_transf_7C"/>
    <property type="match status" value="1"/>
</dbReference>
<evidence type="ECO:0000259" key="3">
    <source>
        <dbReference type="Pfam" id="PF00535"/>
    </source>
</evidence>
<evidence type="ECO:0000313" key="6">
    <source>
        <dbReference type="Proteomes" id="UP000198816"/>
    </source>
</evidence>
<reference evidence="6" key="1">
    <citation type="submission" date="2016-10" db="EMBL/GenBank/DDBJ databases">
        <authorList>
            <person name="Varghese N."/>
            <person name="Submissions S."/>
        </authorList>
    </citation>
    <scope>NUCLEOTIDE SEQUENCE [LARGE SCALE GENOMIC DNA]</scope>
    <source>
        <strain evidence="6">DSM 217</strain>
    </source>
</reference>
<evidence type="ECO:0000256" key="2">
    <source>
        <dbReference type="SAM" id="Phobius"/>
    </source>
</evidence>
<feature type="transmembrane region" description="Helical" evidence="2">
    <location>
        <begin position="246"/>
        <end position="263"/>
    </location>
</feature>
<gene>
    <name evidence="5" type="ORF">SAMN05421783_10582</name>
</gene>
<feature type="domain" description="Galactosyltransferase C-terminal" evidence="4">
    <location>
        <begin position="147"/>
        <end position="199"/>
    </location>
</feature>
<name>A0A1H2UEU0_THIRO</name>
<dbReference type="SUPFAM" id="SSF53448">
    <property type="entry name" value="Nucleotide-diphospho-sugar transferases"/>
    <property type="match status" value="1"/>
</dbReference>
<feature type="domain" description="Glycosyltransferase 2-like" evidence="3">
    <location>
        <begin position="11"/>
        <end position="136"/>
    </location>
</feature>
<organism evidence="5 6">
    <name type="scientific">Thiocapsa roseopersicina</name>
    <dbReference type="NCBI Taxonomy" id="1058"/>
    <lineage>
        <taxon>Bacteria</taxon>
        <taxon>Pseudomonadati</taxon>
        <taxon>Pseudomonadota</taxon>
        <taxon>Gammaproteobacteria</taxon>
        <taxon>Chromatiales</taxon>
        <taxon>Chromatiaceae</taxon>
        <taxon>Thiocapsa</taxon>
    </lineage>
</organism>
<evidence type="ECO:0000313" key="5">
    <source>
        <dbReference type="EMBL" id="SDW54630.1"/>
    </source>
</evidence>
<evidence type="ECO:0000256" key="1">
    <source>
        <dbReference type="ARBA" id="ARBA00022679"/>
    </source>
</evidence>
<dbReference type="PANTHER" id="PTHR43685">
    <property type="entry name" value="GLYCOSYLTRANSFERASE"/>
    <property type="match status" value="1"/>
</dbReference>
<accession>A0A1H2UEU0</accession>
<keyword evidence="6" id="KW-1185">Reference proteome</keyword>
<dbReference type="InterPro" id="IPR050834">
    <property type="entry name" value="Glycosyltransf_2"/>
</dbReference>
<keyword evidence="1 5" id="KW-0808">Transferase</keyword>
<dbReference type="RefSeq" id="WP_093029651.1">
    <property type="nucleotide sequence ID" value="NZ_FNNZ01000005.1"/>
</dbReference>
<dbReference type="AlphaFoldDB" id="A0A1H2UEU0"/>
<dbReference type="InterPro" id="IPR029044">
    <property type="entry name" value="Nucleotide-diphossugar_trans"/>
</dbReference>
<keyword evidence="2" id="KW-0472">Membrane</keyword>